<name>A0A8D2G636_THEGE</name>
<evidence type="ECO:0000256" key="10">
    <source>
        <dbReference type="ARBA" id="ARBA00023157"/>
    </source>
</evidence>
<comment type="catalytic activity">
    <reaction evidence="12">
        <text>an L-alpha-amino acid + O2 + H2O = a 2-oxocarboxylate + H2O2 + NH4(+)</text>
        <dbReference type="Rhea" id="RHEA:13781"/>
        <dbReference type="ChEBI" id="CHEBI:15377"/>
        <dbReference type="ChEBI" id="CHEBI:15379"/>
        <dbReference type="ChEBI" id="CHEBI:16240"/>
        <dbReference type="ChEBI" id="CHEBI:28938"/>
        <dbReference type="ChEBI" id="CHEBI:35179"/>
        <dbReference type="ChEBI" id="CHEBI:59869"/>
        <dbReference type="EC" id="1.4.3.2"/>
    </reaction>
</comment>
<feature type="binding site" evidence="13">
    <location>
        <position position="480"/>
    </location>
    <ligand>
        <name>FAD</name>
        <dbReference type="ChEBI" id="CHEBI:57692"/>
    </ligand>
</feature>
<dbReference type="Gene3D" id="1.10.10.1620">
    <property type="match status" value="1"/>
</dbReference>
<evidence type="ECO:0000256" key="12">
    <source>
        <dbReference type="ARBA" id="ARBA00047637"/>
    </source>
</evidence>
<dbReference type="Ensembl" id="ENSTGET00000038067.1">
    <property type="protein sequence ID" value="ENSTGEP00000032044.1"/>
    <property type="gene ID" value="ENSTGEG00000025634.1"/>
</dbReference>
<accession>A0A8D2G636</accession>
<dbReference type="Gene3D" id="3.30.70.2100">
    <property type="match status" value="1"/>
</dbReference>
<comment type="subcellular location">
    <subcellularLocation>
        <location evidence="2">Secreted</location>
    </subcellularLocation>
</comment>
<dbReference type="GO" id="GO:0005576">
    <property type="term" value="C:extracellular region"/>
    <property type="evidence" value="ECO:0007669"/>
    <property type="project" value="UniProtKB-SubCell"/>
</dbReference>
<protein>
    <recommendedName>
        <fullName evidence="14">Amine oxidase</fullName>
        <ecNumber evidence="14">1.4.3.-</ecNumber>
    </recommendedName>
</protein>
<evidence type="ECO:0000256" key="2">
    <source>
        <dbReference type="ARBA" id="ARBA00004613"/>
    </source>
</evidence>
<dbReference type="InterPro" id="IPR002937">
    <property type="entry name" value="Amino_oxidase"/>
</dbReference>
<reference evidence="16" key="2">
    <citation type="submission" date="2025-08" db="UniProtKB">
        <authorList>
            <consortium name="Ensembl"/>
        </authorList>
    </citation>
    <scope>IDENTIFICATION</scope>
</reference>
<dbReference type="PRINTS" id="PR00757">
    <property type="entry name" value="AMINEOXDASEF"/>
</dbReference>
<proteinExistence type="inferred from homology"/>
<evidence type="ECO:0000313" key="16">
    <source>
        <dbReference type="Ensembl" id="ENSTGEP00000032044.1"/>
    </source>
</evidence>
<keyword evidence="7 14" id="KW-0274">FAD</keyword>
<feature type="domain" description="Amine oxidase" evidence="15">
    <location>
        <begin position="81"/>
        <end position="150"/>
    </location>
</feature>
<feature type="binding site" evidence="13">
    <location>
        <position position="82"/>
    </location>
    <ligand>
        <name>FAD</name>
        <dbReference type="ChEBI" id="CHEBI:57692"/>
    </ligand>
</feature>
<dbReference type="PANTHER" id="PTHR10742:SF355">
    <property type="entry name" value="AMINE OXIDASE"/>
    <property type="match status" value="1"/>
</dbReference>
<keyword evidence="17" id="KW-1185">Reference proteome</keyword>
<evidence type="ECO:0000256" key="9">
    <source>
        <dbReference type="ARBA" id="ARBA00023022"/>
    </source>
</evidence>
<dbReference type="AlphaFoldDB" id="A0A8D2G636"/>
<keyword evidence="6" id="KW-0800">Toxin</keyword>
<evidence type="ECO:0000256" key="8">
    <source>
        <dbReference type="ARBA" id="ARBA00023002"/>
    </source>
</evidence>
<sequence>MLGRAGRAQSLSLQKAPLLSSLPLEILVLGLLLATPSCLAYSEDLANCFQDPDYESFLVTAQEGLHTSPLPNCVVVVGPGMSGLVAAKTLQDAGHHVTILEASDHIGGRVVTFRNEEEGWYYDLGPTRIPKSHSLVYTYVKKFGLKLNKFIQRRYRSWEVKANPDLLGYSVSPTEKGKSAMNLFYESIDKVPSALPHLKMFNCSHLMSFYDSYSTKVSEAKKPQNGSKARGPRSASHPHCPIHPCSFFKVTGGFDQLPKALSASLKPGTLHLRSKVEAVVRDGPQVRVSYRADLPAWAQCTLTADYVVVSASAKAMCLIAFQPPPSTDKIDALRSVHYTGTTKMVLACDQRFWEWDGCIPMGIRGGVSITDQPSRYIIYPSRSLPDGKGVLLASYNLDDDSLFFTALKHDQVVDIVLNNLATVHQIPKEELWRMCPSSVVKKWSLDSLAMGTFADFTPYQFVHYWEQLSQPEGRIHFTGEHTGLPHGWMDTAVKTGLRAARNIQAAVDQEAMVGQGQKPFTNRQKGS</sequence>
<comment type="cofactor">
    <cofactor evidence="1 14">
        <name>FAD</name>
        <dbReference type="ChEBI" id="CHEBI:57692"/>
    </cofactor>
</comment>
<dbReference type="SUPFAM" id="SSF51905">
    <property type="entry name" value="FAD/NAD(P)-binding domain"/>
    <property type="match status" value="1"/>
</dbReference>
<keyword evidence="9" id="KW-0044">Antibiotic</keyword>
<feature type="binding site" evidence="13">
    <location>
        <position position="128"/>
    </location>
    <ligand>
        <name>substrate</name>
    </ligand>
</feature>
<feature type="binding site" evidence="13">
    <location>
        <position position="276"/>
    </location>
    <ligand>
        <name>FAD</name>
        <dbReference type="ChEBI" id="CHEBI:57692"/>
    </ligand>
</feature>
<dbReference type="SUPFAM" id="SSF54373">
    <property type="entry name" value="FAD-linked reductases, C-terminal domain"/>
    <property type="match status" value="1"/>
</dbReference>
<feature type="binding site" evidence="13">
    <location>
        <begin position="101"/>
        <end position="102"/>
    </location>
    <ligand>
        <name>FAD</name>
        <dbReference type="ChEBI" id="CHEBI:57692"/>
    </ligand>
</feature>
<dbReference type="Pfam" id="PF01593">
    <property type="entry name" value="Amino_oxidase"/>
    <property type="match status" value="2"/>
</dbReference>
<dbReference type="GO" id="GO:0009063">
    <property type="term" value="P:amino acid catabolic process"/>
    <property type="evidence" value="ECO:0007669"/>
    <property type="project" value="TreeGrafter"/>
</dbReference>
<organism evidence="16 17">
    <name type="scientific">Theropithecus gelada</name>
    <name type="common">Gelada baboon</name>
    <dbReference type="NCBI Taxonomy" id="9565"/>
    <lineage>
        <taxon>Eukaryota</taxon>
        <taxon>Metazoa</taxon>
        <taxon>Chordata</taxon>
        <taxon>Craniata</taxon>
        <taxon>Vertebrata</taxon>
        <taxon>Euteleostomi</taxon>
        <taxon>Mammalia</taxon>
        <taxon>Eutheria</taxon>
        <taxon>Euarchontoglires</taxon>
        <taxon>Primates</taxon>
        <taxon>Haplorrhini</taxon>
        <taxon>Catarrhini</taxon>
        <taxon>Cercopithecidae</taxon>
        <taxon>Cercopithecinae</taxon>
        <taxon>Theropithecus</taxon>
    </lineage>
</organism>
<feature type="domain" description="Amine oxidase" evidence="15">
    <location>
        <begin position="246"/>
        <end position="503"/>
    </location>
</feature>
<keyword evidence="8 14" id="KW-0560">Oxidoreductase</keyword>
<comment type="similarity">
    <text evidence="14">Belongs to the flavin monoamine oxidase family.</text>
</comment>
<keyword evidence="11" id="KW-1199">Hemostasis impairing toxin</keyword>
<dbReference type="GO" id="GO:0090729">
    <property type="term" value="F:toxin activity"/>
    <property type="evidence" value="ECO:0007669"/>
    <property type="project" value="UniProtKB-KW"/>
</dbReference>
<evidence type="ECO:0000256" key="6">
    <source>
        <dbReference type="ARBA" id="ARBA00022656"/>
    </source>
</evidence>
<keyword evidence="3" id="KW-0964">Secreted</keyword>
<reference evidence="16" key="1">
    <citation type="submission" date="2018-05" db="EMBL/GenBank/DDBJ databases">
        <title>Whole genome of Theropithecus gelada.</title>
        <authorList>
            <person name="Chiou K.L."/>
            <person name="Snyder-Mackler N."/>
        </authorList>
    </citation>
    <scope>NUCLEOTIDE SEQUENCE [LARGE SCALE GENOMIC DNA]</scope>
</reference>
<evidence type="ECO:0000256" key="7">
    <source>
        <dbReference type="ARBA" id="ARBA00022827"/>
    </source>
</evidence>
<keyword evidence="10" id="KW-1015">Disulfide bond</keyword>
<evidence type="ECO:0000256" key="1">
    <source>
        <dbReference type="ARBA" id="ARBA00001974"/>
    </source>
</evidence>
<dbReference type="GO" id="GO:0001716">
    <property type="term" value="F:L-amino-acid oxidase activity"/>
    <property type="evidence" value="ECO:0007669"/>
    <property type="project" value="UniProtKB-EC"/>
</dbReference>
<evidence type="ECO:0000313" key="17">
    <source>
        <dbReference type="Proteomes" id="UP000694411"/>
    </source>
</evidence>
<evidence type="ECO:0000256" key="11">
    <source>
        <dbReference type="ARBA" id="ARBA00023240"/>
    </source>
</evidence>
<evidence type="ECO:0000256" key="5">
    <source>
        <dbReference type="ARBA" id="ARBA00022630"/>
    </source>
</evidence>
<evidence type="ECO:0000259" key="15">
    <source>
        <dbReference type="Pfam" id="PF01593"/>
    </source>
</evidence>
<dbReference type="Proteomes" id="UP000694411">
    <property type="component" value="Chromosome 1"/>
</dbReference>
<dbReference type="Gene3D" id="3.50.50.60">
    <property type="entry name" value="FAD/NAD(P)-binding domain"/>
    <property type="match status" value="2"/>
</dbReference>
<evidence type="ECO:0000256" key="3">
    <source>
        <dbReference type="ARBA" id="ARBA00022525"/>
    </source>
</evidence>
<evidence type="ECO:0000256" key="4">
    <source>
        <dbReference type="ARBA" id="ARBA00022529"/>
    </source>
</evidence>
<dbReference type="Gene3D" id="1.10.405.10">
    <property type="entry name" value="Guanine Nucleotide Dissociation Inhibitor, domain 1"/>
    <property type="match status" value="1"/>
</dbReference>
<keyword evidence="5 14" id="KW-0285">Flavoprotein</keyword>
<dbReference type="PANTHER" id="PTHR10742">
    <property type="entry name" value="FLAVIN MONOAMINE OXIDASE"/>
    <property type="match status" value="1"/>
</dbReference>
<dbReference type="FunFam" id="3.50.50.60:FF:000450">
    <property type="entry name" value="Amine oxidase"/>
    <property type="match status" value="1"/>
</dbReference>
<evidence type="ECO:0000256" key="13">
    <source>
        <dbReference type="PIRSR" id="PIRSR601613-1"/>
    </source>
</evidence>
<dbReference type="InterPro" id="IPR001613">
    <property type="entry name" value="Flavin_amine_oxidase"/>
</dbReference>
<dbReference type="InterPro" id="IPR036188">
    <property type="entry name" value="FAD/NAD-bd_sf"/>
</dbReference>
<evidence type="ECO:0000256" key="14">
    <source>
        <dbReference type="RuleBase" id="RU362067"/>
    </source>
</evidence>
<keyword evidence="4" id="KW-0929">Antimicrobial</keyword>
<reference evidence="16" key="3">
    <citation type="submission" date="2025-09" db="UniProtKB">
        <authorList>
            <consortium name="Ensembl"/>
        </authorList>
    </citation>
    <scope>IDENTIFICATION</scope>
</reference>
<dbReference type="EC" id="1.4.3.-" evidence="14"/>
<dbReference type="InterPro" id="IPR050281">
    <property type="entry name" value="Flavin_monoamine_oxidase"/>
</dbReference>
<dbReference type="GO" id="GO:0042742">
    <property type="term" value="P:defense response to bacterium"/>
    <property type="evidence" value="ECO:0007669"/>
    <property type="project" value="UniProtKB-KW"/>
</dbReference>
<feature type="binding site" evidence="13">
    <location>
        <begin position="125"/>
        <end position="128"/>
    </location>
    <ligand>
        <name>FAD</name>
        <dbReference type="ChEBI" id="CHEBI:57692"/>
    </ligand>
</feature>